<dbReference type="PROSITE" id="PS00108">
    <property type="entry name" value="PROTEIN_KINASE_ST"/>
    <property type="match status" value="1"/>
</dbReference>
<dbReference type="GO" id="GO:0005524">
    <property type="term" value="F:ATP binding"/>
    <property type="evidence" value="ECO:0007669"/>
    <property type="project" value="UniProtKB-UniRule"/>
</dbReference>
<keyword evidence="8" id="KW-0472">Membrane</keyword>
<feature type="region of interest" description="Disordered" evidence="7">
    <location>
        <begin position="397"/>
        <end position="492"/>
    </location>
</feature>
<sequence length="817" mass="88831">MEDRIGQQLGNYKLLRLIGQGGFADVYLGEHIHLRTQAAIKILQVRLGESNIQNFLNEARTIAHLVHPSIIRVLDFGVQDNTPFLVMDYAPRGTFRQRFLQGKPMPAAQLVPYIKQTAAALQYGHDKKLIHRDVKPENMLLSNNDEVLLGDFGLALIAYSTISHSPTETAGTAAYMAPEQLQGKPRPASDQYALGVIAYEWLTGKCPFEGSFFEVASQQVLSPAPQIREKAPQVSKEVEAVVMRALEKDPQKRFPNVRDFAQALEEACGLGQQRPSDTVTNEKGTSTSINTKTLQERFDTARSQSQRLTPSAIAAEKTPRPITHRFPEEERSAYQSVKQEPLKPQATPPVPTSASRSARTIPIGSTSMNNMPPFPPLNPSTPVEASGNLRSDIRIITPEPDSKDDMPIYPNKTPTDTPDMPTRPNASQADMPSMPTSTSMPRGARPLPLGSYMTPAGNRPAVSKAMHPTDDERNGSDPNHTSFTGKSFQPASGQLVGSTISRFRPSAFSDSIKTPAAPFQRATKSYLNTRNLIIVAVVLLLIIGSAITISMVSMNNASNASQQAALDQKNATATSIVSHANTTAKATQVVKATQTAQVKLETSNSYLPDGASTLVLNDALTSNRNGWQEGVDPTGITGGQCTFTPQGYQVRAPALAPMSCFQNNHPHSDFTYQVNVSFTNIGQSFSGAGIVFRGTGATGQYYFFEIFDSGNYSLQKCYNWVCTNYMDGYKNAKPPLTSFKHGLNVNNTLAVTMQGTTIALYLNKEKVSEVTDTINAPFETGDVGVMATGGNDTGVDSPNNTITTAIFSQAKIWDIKK</sequence>
<dbReference type="Pfam" id="PF00069">
    <property type="entry name" value="Pkinase"/>
    <property type="match status" value="1"/>
</dbReference>
<organism evidence="10 11">
    <name type="scientific">Dictyobacter alpinus</name>
    <dbReference type="NCBI Taxonomy" id="2014873"/>
    <lineage>
        <taxon>Bacteria</taxon>
        <taxon>Bacillati</taxon>
        <taxon>Chloroflexota</taxon>
        <taxon>Ktedonobacteria</taxon>
        <taxon>Ktedonobacterales</taxon>
        <taxon>Dictyobacteraceae</taxon>
        <taxon>Dictyobacter</taxon>
    </lineage>
</organism>
<dbReference type="InterPro" id="IPR000719">
    <property type="entry name" value="Prot_kinase_dom"/>
</dbReference>
<keyword evidence="5 6" id="KW-0067">ATP-binding</keyword>
<dbReference type="RefSeq" id="WP_126627011.1">
    <property type="nucleotide sequence ID" value="NZ_BIFT01000001.1"/>
</dbReference>
<evidence type="ECO:0000256" key="8">
    <source>
        <dbReference type="SAM" id="Phobius"/>
    </source>
</evidence>
<comment type="caution">
    <text evidence="10">The sequence shown here is derived from an EMBL/GenBank/DDBJ whole genome shotgun (WGS) entry which is preliminary data.</text>
</comment>
<dbReference type="InterPro" id="IPR011009">
    <property type="entry name" value="Kinase-like_dom_sf"/>
</dbReference>
<reference evidence="11" key="1">
    <citation type="submission" date="2018-12" db="EMBL/GenBank/DDBJ databases">
        <title>Tengunoibacter tsumagoiensis gen. nov., sp. nov., Dictyobacter kobayashii sp. nov., D. alpinus sp. nov., and D. joshuensis sp. nov. and description of Dictyobacteraceae fam. nov. within the order Ktedonobacterales isolated from Tengu-no-mugimeshi.</title>
        <authorList>
            <person name="Wang C.M."/>
            <person name="Zheng Y."/>
            <person name="Sakai Y."/>
            <person name="Toyoda A."/>
            <person name="Minakuchi Y."/>
            <person name="Abe K."/>
            <person name="Yokota A."/>
            <person name="Yabe S."/>
        </authorList>
    </citation>
    <scope>NUCLEOTIDE SEQUENCE [LARGE SCALE GENOMIC DNA]</scope>
    <source>
        <strain evidence="11">Uno16</strain>
    </source>
</reference>
<keyword evidence="8" id="KW-1133">Transmembrane helix</keyword>
<evidence type="ECO:0000256" key="3">
    <source>
        <dbReference type="ARBA" id="ARBA00022741"/>
    </source>
</evidence>
<evidence type="ECO:0000256" key="2">
    <source>
        <dbReference type="ARBA" id="ARBA00022679"/>
    </source>
</evidence>
<evidence type="ECO:0000259" key="9">
    <source>
        <dbReference type="PROSITE" id="PS50011"/>
    </source>
</evidence>
<feature type="compositionally biased region" description="Polar residues" evidence="7">
    <location>
        <begin position="425"/>
        <end position="440"/>
    </location>
</feature>
<dbReference type="EMBL" id="BIFT01000001">
    <property type="protein sequence ID" value="GCE26574.1"/>
    <property type="molecule type" value="Genomic_DNA"/>
</dbReference>
<dbReference type="OrthoDB" id="142029at2"/>
<dbReference type="AlphaFoldDB" id="A0A402B5F0"/>
<feature type="transmembrane region" description="Helical" evidence="8">
    <location>
        <begin position="532"/>
        <end position="552"/>
    </location>
</feature>
<feature type="region of interest" description="Disordered" evidence="7">
    <location>
        <begin position="297"/>
        <end position="357"/>
    </location>
</feature>
<keyword evidence="11" id="KW-1185">Reference proteome</keyword>
<dbReference type="InterPro" id="IPR008271">
    <property type="entry name" value="Ser/Thr_kinase_AS"/>
</dbReference>
<dbReference type="InterPro" id="IPR017441">
    <property type="entry name" value="Protein_kinase_ATP_BS"/>
</dbReference>
<accession>A0A402B5F0</accession>
<keyword evidence="8" id="KW-0812">Transmembrane</keyword>
<keyword evidence="3 6" id="KW-0547">Nucleotide-binding</keyword>
<dbReference type="Gene3D" id="2.60.120.560">
    <property type="entry name" value="Exo-inulinase, domain 1"/>
    <property type="match status" value="1"/>
</dbReference>
<dbReference type="PROSITE" id="PS00107">
    <property type="entry name" value="PROTEIN_KINASE_ATP"/>
    <property type="match status" value="1"/>
</dbReference>
<feature type="compositionally biased region" description="Polar residues" evidence="7">
    <location>
        <begin position="476"/>
        <end position="492"/>
    </location>
</feature>
<evidence type="ECO:0000256" key="4">
    <source>
        <dbReference type="ARBA" id="ARBA00022777"/>
    </source>
</evidence>
<proteinExistence type="predicted"/>
<gene>
    <name evidence="10" type="ORF">KDA_20580</name>
</gene>
<protein>
    <recommendedName>
        <fullName evidence="1">non-specific serine/threonine protein kinase</fullName>
        <ecNumber evidence="1">2.7.11.1</ecNumber>
    </recommendedName>
</protein>
<dbReference type="SUPFAM" id="SSF56112">
    <property type="entry name" value="Protein kinase-like (PK-like)"/>
    <property type="match status" value="1"/>
</dbReference>
<name>A0A402B5F0_9CHLR</name>
<dbReference type="CDD" id="cd14014">
    <property type="entry name" value="STKc_PknB_like"/>
    <property type="match status" value="1"/>
</dbReference>
<feature type="compositionally biased region" description="Low complexity" evidence="7">
    <location>
        <begin position="413"/>
        <end position="424"/>
    </location>
</feature>
<dbReference type="Gene3D" id="1.10.510.10">
    <property type="entry name" value="Transferase(Phosphotransferase) domain 1"/>
    <property type="match status" value="1"/>
</dbReference>
<dbReference type="PROSITE" id="PS50011">
    <property type="entry name" value="PROTEIN_KINASE_DOM"/>
    <property type="match status" value="1"/>
</dbReference>
<evidence type="ECO:0000256" key="1">
    <source>
        <dbReference type="ARBA" id="ARBA00012513"/>
    </source>
</evidence>
<evidence type="ECO:0000256" key="6">
    <source>
        <dbReference type="PROSITE-ProRule" id="PRU10141"/>
    </source>
</evidence>
<dbReference type="PANTHER" id="PTHR43289:SF6">
    <property type="entry name" value="SERINE_THREONINE-PROTEIN KINASE NEKL-3"/>
    <property type="match status" value="1"/>
</dbReference>
<evidence type="ECO:0000313" key="11">
    <source>
        <dbReference type="Proteomes" id="UP000287171"/>
    </source>
</evidence>
<keyword evidence="2" id="KW-0808">Transferase</keyword>
<dbReference type="GO" id="GO:0004674">
    <property type="term" value="F:protein serine/threonine kinase activity"/>
    <property type="evidence" value="ECO:0007669"/>
    <property type="project" value="UniProtKB-EC"/>
</dbReference>
<feature type="domain" description="Protein kinase" evidence="9">
    <location>
        <begin position="12"/>
        <end position="265"/>
    </location>
</feature>
<dbReference type="EC" id="2.7.11.1" evidence="1"/>
<dbReference type="SMART" id="SM00220">
    <property type="entry name" value="S_TKc"/>
    <property type="match status" value="1"/>
</dbReference>
<evidence type="ECO:0000256" key="5">
    <source>
        <dbReference type="ARBA" id="ARBA00022840"/>
    </source>
</evidence>
<dbReference type="Proteomes" id="UP000287171">
    <property type="component" value="Unassembled WGS sequence"/>
</dbReference>
<feature type="binding site" evidence="6">
    <location>
        <position position="41"/>
    </location>
    <ligand>
        <name>ATP</name>
        <dbReference type="ChEBI" id="CHEBI:30616"/>
    </ligand>
</feature>
<evidence type="ECO:0000313" key="10">
    <source>
        <dbReference type="EMBL" id="GCE26574.1"/>
    </source>
</evidence>
<evidence type="ECO:0000256" key="7">
    <source>
        <dbReference type="SAM" id="MobiDB-lite"/>
    </source>
</evidence>
<keyword evidence="4" id="KW-0418">Kinase</keyword>
<dbReference type="PANTHER" id="PTHR43289">
    <property type="entry name" value="MITOGEN-ACTIVATED PROTEIN KINASE KINASE KINASE 20-RELATED"/>
    <property type="match status" value="1"/>
</dbReference>